<accession>A0A3A4AVZ9</accession>
<sequence>MAVAAVLAQAAPAAADAPTTIRRDGPHGTAYSGSWQGLNSGTVRVASAGPGIAITALCSSFTLGGDVGSDGTGGTLDTVTASGCRNNMGGTTTITAENLPYANPGQTITYVGPNPGVNARLTISAPGLRLKAVMPMATFPTQTCHYGFGATADRLELDVYNRDNPSRPQLIDETQAVLQDEPLDRLSGSTSLCPSKIRLTGVLVLRGESFAGSGAHDQRLYVTP</sequence>
<keyword evidence="2" id="KW-1185">Reference proteome</keyword>
<evidence type="ECO:0000313" key="1">
    <source>
        <dbReference type="EMBL" id="RJL34400.1"/>
    </source>
</evidence>
<dbReference type="Proteomes" id="UP000265768">
    <property type="component" value="Unassembled WGS sequence"/>
</dbReference>
<protein>
    <submittedName>
        <fullName evidence="1">Uncharacterized protein</fullName>
    </submittedName>
</protein>
<evidence type="ECO:0000313" key="2">
    <source>
        <dbReference type="Proteomes" id="UP000265768"/>
    </source>
</evidence>
<reference evidence="1 2" key="1">
    <citation type="submission" date="2018-09" db="EMBL/GenBank/DDBJ databases">
        <title>YIM 75507 draft genome.</title>
        <authorList>
            <person name="Tang S."/>
            <person name="Feng Y."/>
        </authorList>
    </citation>
    <scope>NUCLEOTIDE SEQUENCE [LARGE SCALE GENOMIC DNA]</scope>
    <source>
        <strain evidence="1 2">YIM 75507</strain>
    </source>
</reference>
<dbReference type="AlphaFoldDB" id="A0A3A4AVZ9"/>
<comment type="caution">
    <text evidence="1">The sequence shown here is derived from an EMBL/GenBank/DDBJ whole genome shotgun (WGS) entry which is preliminary data.</text>
</comment>
<organism evidence="1 2">
    <name type="scientific">Bailinhaonella thermotolerans</name>
    <dbReference type="NCBI Taxonomy" id="1070861"/>
    <lineage>
        <taxon>Bacteria</taxon>
        <taxon>Bacillati</taxon>
        <taxon>Actinomycetota</taxon>
        <taxon>Actinomycetes</taxon>
        <taxon>Streptosporangiales</taxon>
        <taxon>Streptosporangiaceae</taxon>
        <taxon>Bailinhaonella</taxon>
    </lineage>
</organism>
<dbReference type="EMBL" id="QZEY01000002">
    <property type="protein sequence ID" value="RJL34400.1"/>
    <property type="molecule type" value="Genomic_DNA"/>
</dbReference>
<gene>
    <name evidence="1" type="ORF">D5H75_08165</name>
</gene>
<name>A0A3A4AVZ9_9ACTN</name>
<proteinExistence type="predicted"/>